<comment type="caution">
    <text evidence="2">The sequence shown here is derived from an EMBL/GenBank/DDBJ whole genome shotgun (WGS) entry which is preliminary data.</text>
</comment>
<evidence type="ECO:0000313" key="2">
    <source>
        <dbReference type="EMBL" id="TGD57725.1"/>
    </source>
</evidence>
<dbReference type="Pfam" id="PF19897">
    <property type="entry name" value="DUF6370"/>
    <property type="match status" value="1"/>
</dbReference>
<gene>
    <name evidence="2" type="ORF">E4635_11145</name>
</gene>
<evidence type="ECO:0008006" key="4">
    <source>
        <dbReference type="Google" id="ProtNLM"/>
    </source>
</evidence>
<protein>
    <recommendedName>
        <fullName evidence="4">Glutaminyl-tRNA synthetase</fullName>
    </recommendedName>
</protein>
<sequence length="108" mass="11834">MKKAAILFLVFTSFAIHAQEKKEKTQIVEASCGQCQFGMKADGCSLAVRIDGKPYFVDGTSLDQHGDAHAQDGFCNAIRKAEVSGKIVNDRFVVSSFHLVDEKKKAKP</sequence>
<name>A0A4Z0L973_9FLAO</name>
<dbReference type="InterPro" id="IPR045950">
    <property type="entry name" value="DUF6370"/>
</dbReference>
<keyword evidence="1" id="KW-0732">Signal</keyword>
<organism evidence="2 3">
    <name type="scientific">Flavobacterium humi</name>
    <dbReference type="NCBI Taxonomy" id="2562683"/>
    <lineage>
        <taxon>Bacteria</taxon>
        <taxon>Pseudomonadati</taxon>
        <taxon>Bacteroidota</taxon>
        <taxon>Flavobacteriia</taxon>
        <taxon>Flavobacteriales</taxon>
        <taxon>Flavobacteriaceae</taxon>
        <taxon>Flavobacterium</taxon>
    </lineage>
</organism>
<feature type="chain" id="PRO_5021194249" description="Glutaminyl-tRNA synthetase" evidence="1">
    <location>
        <begin position="19"/>
        <end position="108"/>
    </location>
</feature>
<dbReference type="OrthoDB" id="676338at2"/>
<dbReference type="EMBL" id="SRLH01000005">
    <property type="protein sequence ID" value="TGD57725.1"/>
    <property type="molecule type" value="Genomic_DNA"/>
</dbReference>
<dbReference type="Proteomes" id="UP000297407">
    <property type="component" value="Unassembled WGS sequence"/>
</dbReference>
<reference evidence="2 3" key="1">
    <citation type="submission" date="2019-04" db="EMBL/GenBank/DDBJ databases">
        <title>Flavobacterium sp. strain DS2-A Genome sequencing and assembly.</title>
        <authorList>
            <person name="Kim I."/>
        </authorList>
    </citation>
    <scope>NUCLEOTIDE SEQUENCE [LARGE SCALE GENOMIC DNA]</scope>
    <source>
        <strain evidence="2 3">DS2-A</strain>
    </source>
</reference>
<evidence type="ECO:0000256" key="1">
    <source>
        <dbReference type="SAM" id="SignalP"/>
    </source>
</evidence>
<dbReference type="RefSeq" id="WP_135526765.1">
    <property type="nucleotide sequence ID" value="NZ_SRLH01000005.1"/>
</dbReference>
<keyword evidence="3" id="KW-1185">Reference proteome</keyword>
<accession>A0A4Z0L973</accession>
<feature type="signal peptide" evidence="1">
    <location>
        <begin position="1"/>
        <end position="18"/>
    </location>
</feature>
<evidence type="ECO:0000313" key="3">
    <source>
        <dbReference type="Proteomes" id="UP000297407"/>
    </source>
</evidence>
<dbReference type="AlphaFoldDB" id="A0A4Z0L973"/>
<proteinExistence type="predicted"/>